<keyword evidence="1" id="KW-0732">Signal</keyword>
<evidence type="ECO:0000256" key="1">
    <source>
        <dbReference type="SAM" id="SignalP"/>
    </source>
</evidence>
<evidence type="ECO:0000313" key="3">
    <source>
        <dbReference type="Proteomes" id="UP001242811"/>
    </source>
</evidence>
<accession>A0ABU0L0V5</accession>
<evidence type="ECO:0000313" key="2">
    <source>
        <dbReference type="EMBL" id="MDQ0495320.1"/>
    </source>
</evidence>
<feature type="signal peptide" evidence="1">
    <location>
        <begin position="1"/>
        <end position="22"/>
    </location>
</feature>
<reference evidence="2 3" key="1">
    <citation type="submission" date="2023-07" db="EMBL/GenBank/DDBJ databases">
        <title>Genomic Encyclopedia of Type Strains, Phase IV (KMG-IV): sequencing the most valuable type-strain genomes for metagenomic binning, comparative biology and taxonomic classification.</title>
        <authorList>
            <person name="Goeker M."/>
        </authorList>
    </citation>
    <scope>NUCLEOTIDE SEQUENCE [LARGE SCALE GENOMIC DNA]</scope>
    <source>
        <strain evidence="2 3">DSM 14914</strain>
    </source>
</reference>
<protein>
    <submittedName>
        <fullName evidence="2">Uncharacterized protein</fullName>
    </submittedName>
</protein>
<comment type="caution">
    <text evidence="2">The sequence shown here is derived from an EMBL/GenBank/DDBJ whole genome shotgun (WGS) entry which is preliminary data.</text>
</comment>
<feature type="chain" id="PRO_5046628175" evidence="1">
    <location>
        <begin position="23"/>
        <end position="44"/>
    </location>
</feature>
<name>A0ABU0L0V5_9BACL</name>
<organism evidence="2 3">
    <name type="scientific">Paenibacillus brasilensis</name>
    <dbReference type="NCBI Taxonomy" id="128574"/>
    <lineage>
        <taxon>Bacteria</taxon>
        <taxon>Bacillati</taxon>
        <taxon>Bacillota</taxon>
        <taxon>Bacilli</taxon>
        <taxon>Bacillales</taxon>
        <taxon>Paenibacillaceae</taxon>
        <taxon>Paenibacillus</taxon>
    </lineage>
</organism>
<keyword evidence="3" id="KW-1185">Reference proteome</keyword>
<gene>
    <name evidence="2" type="ORF">QOZ95_003499</name>
</gene>
<proteinExistence type="predicted"/>
<dbReference type="EMBL" id="JAUSWA010000021">
    <property type="protein sequence ID" value="MDQ0495320.1"/>
    <property type="molecule type" value="Genomic_DNA"/>
</dbReference>
<dbReference type="Proteomes" id="UP001242811">
    <property type="component" value="Unassembled WGS sequence"/>
</dbReference>
<sequence length="44" mass="4587">MKKALCMMAVALFLLGSVSNIGALVAPNNHGANSFQPNNHGANY</sequence>